<evidence type="ECO:0000313" key="3">
    <source>
        <dbReference type="Proteomes" id="UP001217089"/>
    </source>
</evidence>
<name>A0ABQ9FM93_TEGGR</name>
<proteinExistence type="predicted"/>
<evidence type="ECO:0000259" key="1">
    <source>
        <dbReference type="Pfam" id="PF03184"/>
    </source>
</evidence>
<dbReference type="Pfam" id="PF03184">
    <property type="entry name" value="DDE_1"/>
    <property type="match status" value="1"/>
</dbReference>
<feature type="domain" description="DDE-1" evidence="1">
    <location>
        <begin position="37"/>
        <end position="150"/>
    </location>
</feature>
<dbReference type="InterPro" id="IPR004875">
    <property type="entry name" value="DDE_SF_endonuclease_dom"/>
</dbReference>
<evidence type="ECO:0000313" key="2">
    <source>
        <dbReference type="EMBL" id="KAJ8317067.1"/>
    </source>
</evidence>
<sequence length="152" mass="17673">MQLVSSCHHIMFLQGKLDHLLDGDLPGSDFPSQRLTYLKSQFYIFVWHKVGKYLLVFYDVHTSHVTLSLIYWAKEHRIILFVLPLHCSRIFQPLDIGCFGPLESAYNKECSAFLRQNVGQEICRLNVHFLCKISSKAYSFVLSLENLRSSFK</sequence>
<dbReference type="Proteomes" id="UP001217089">
    <property type="component" value="Unassembled WGS sequence"/>
</dbReference>
<comment type="caution">
    <text evidence="2">The sequence shown here is derived from an EMBL/GenBank/DDBJ whole genome shotgun (WGS) entry which is preliminary data.</text>
</comment>
<reference evidence="2 3" key="1">
    <citation type="submission" date="2022-12" db="EMBL/GenBank/DDBJ databases">
        <title>Chromosome-level genome of Tegillarca granosa.</title>
        <authorList>
            <person name="Kim J."/>
        </authorList>
    </citation>
    <scope>NUCLEOTIDE SEQUENCE [LARGE SCALE GENOMIC DNA]</scope>
    <source>
        <strain evidence="2">Teg-2019</strain>
        <tissue evidence="2">Adductor muscle</tissue>
    </source>
</reference>
<gene>
    <name evidence="2" type="ORF">KUTeg_004971</name>
</gene>
<keyword evidence="3" id="KW-1185">Reference proteome</keyword>
<organism evidence="2 3">
    <name type="scientific">Tegillarca granosa</name>
    <name type="common">Malaysian cockle</name>
    <name type="synonym">Anadara granosa</name>
    <dbReference type="NCBI Taxonomy" id="220873"/>
    <lineage>
        <taxon>Eukaryota</taxon>
        <taxon>Metazoa</taxon>
        <taxon>Spiralia</taxon>
        <taxon>Lophotrochozoa</taxon>
        <taxon>Mollusca</taxon>
        <taxon>Bivalvia</taxon>
        <taxon>Autobranchia</taxon>
        <taxon>Pteriomorphia</taxon>
        <taxon>Arcoida</taxon>
        <taxon>Arcoidea</taxon>
        <taxon>Arcidae</taxon>
        <taxon>Tegillarca</taxon>
    </lineage>
</organism>
<protein>
    <recommendedName>
        <fullName evidence="1">DDE-1 domain-containing protein</fullName>
    </recommendedName>
</protein>
<accession>A0ABQ9FM93</accession>
<dbReference type="EMBL" id="JARBDR010000246">
    <property type="protein sequence ID" value="KAJ8317067.1"/>
    <property type="molecule type" value="Genomic_DNA"/>
</dbReference>